<gene>
    <name evidence="2" type="ORF">NDU88_005863</name>
</gene>
<organism evidence="2 3">
    <name type="scientific">Pleurodeles waltl</name>
    <name type="common">Iberian ribbed newt</name>
    <dbReference type="NCBI Taxonomy" id="8319"/>
    <lineage>
        <taxon>Eukaryota</taxon>
        <taxon>Metazoa</taxon>
        <taxon>Chordata</taxon>
        <taxon>Craniata</taxon>
        <taxon>Vertebrata</taxon>
        <taxon>Euteleostomi</taxon>
        <taxon>Amphibia</taxon>
        <taxon>Batrachia</taxon>
        <taxon>Caudata</taxon>
        <taxon>Salamandroidea</taxon>
        <taxon>Salamandridae</taxon>
        <taxon>Pleurodelinae</taxon>
        <taxon>Pleurodeles</taxon>
    </lineage>
</organism>
<feature type="compositionally biased region" description="Basic and acidic residues" evidence="1">
    <location>
        <begin position="92"/>
        <end position="102"/>
    </location>
</feature>
<protein>
    <submittedName>
        <fullName evidence="2">Uncharacterized protein</fullName>
    </submittedName>
</protein>
<keyword evidence="3" id="KW-1185">Reference proteome</keyword>
<evidence type="ECO:0000256" key="1">
    <source>
        <dbReference type="SAM" id="MobiDB-lite"/>
    </source>
</evidence>
<feature type="region of interest" description="Disordered" evidence="1">
    <location>
        <begin position="92"/>
        <end position="121"/>
    </location>
</feature>
<sequence>MLQASTISDQSSMVEACDALPYNETSNDLHLMVKKWKMLQAINGAGSSGQDLKWDYTALPLLGGNAPGSKEDELSHPNIATLDAIYQSIMARQEETRPDSRRLAASRKLQRGDPQIGQNVL</sequence>
<comment type="caution">
    <text evidence="2">The sequence shown here is derived from an EMBL/GenBank/DDBJ whole genome shotgun (WGS) entry which is preliminary data.</text>
</comment>
<dbReference type="AlphaFoldDB" id="A0AAV7W903"/>
<evidence type="ECO:0000313" key="2">
    <source>
        <dbReference type="EMBL" id="KAJ1210499.1"/>
    </source>
</evidence>
<dbReference type="Proteomes" id="UP001066276">
    <property type="component" value="Chromosome 1_2"/>
</dbReference>
<accession>A0AAV7W903</accession>
<proteinExistence type="predicted"/>
<name>A0AAV7W903_PLEWA</name>
<dbReference type="EMBL" id="JANPWB010000002">
    <property type="protein sequence ID" value="KAJ1210499.1"/>
    <property type="molecule type" value="Genomic_DNA"/>
</dbReference>
<reference evidence="2" key="1">
    <citation type="journal article" date="2022" name="bioRxiv">
        <title>Sequencing and chromosome-scale assembly of the giantPleurodeles waltlgenome.</title>
        <authorList>
            <person name="Brown T."/>
            <person name="Elewa A."/>
            <person name="Iarovenko S."/>
            <person name="Subramanian E."/>
            <person name="Araus A.J."/>
            <person name="Petzold A."/>
            <person name="Susuki M."/>
            <person name="Suzuki K.-i.T."/>
            <person name="Hayashi T."/>
            <person name="Toyoda A."/>
            <person name="Oliveira C."/>
            <person name="Osipova E."/>
            <person name="Leigh N.D."/>
            <person name="Simon A."/>
            <person name="Yun M.H."/>
        </authorList>
    </citation>
    <scope>NUCLEOTIDE SEQUENCE</scope>
    <source>
        <strain evidence="2">20211129_DDA</strain>
        <tissue evidence="2">Liver</tissue>
    </source>
</reference>
<evidence type="ECO:0000313" key="3">
    <source>
        <dbReference type="Proteomes" id="UP001066276"/>
    </source>
</evidence>